<evidence type="ECO:0008006" key="4">
    <source>
        <dbReference type="Google" id="ProtNLM"/>
    </source>
</evidence>
<protein>
    <recommendedName>
        <fullName evidence="4">DUF5666 domain-containing protein</fullName>
    </recommendedName>
</protein>
<evidence type="ECO:0000313" key="2">
    <source>
        <dbReference type="EMBL" id="ALA58299.1"/>
    </source>
</evidence>
<dbReference type="Proteomes" id="UP000069205">
    <property type="component" value="Chromosome"/>
</dbReference>
<dbReference type="STRING" id="42253.NITMOv2_1879"/>
<reference evidence="2 3" key="1">
    <citation type="journal article" date="2015" name="Proc. Natl. Acad. Sci. U.S.A.">
        <title>Expanded metabolic versatility of ubiquitous nitrite-oxidizing bacteria from the genus Nitrospira.</title>
        <authorList>
            <person name="Koch H."/>
            <person name="Lucker S."/>
            <person name="Albertsen M."/>
            <person name="Kitzinger K."/>
            <person name="Herbold C."/>
            <person name="Spieck E."/>
            <person name="Nielsen P.H."/>
            <person name="Wagner M."/>
            <person name="Daims H."/>
        </authorList>
    </citation>
    <scope>NUCLEOTIDE SEQUENCE [LARGE SCALE GENOMIC DNA]</scope>
    <source>
        <strain evidence="2 3">NSP M-1</strain>
    </source>
</reference>
<accession>A0A0K2GBQ3</accession>
<dbReference type="EMBL" id="CP011801">
    <property type="protein sequence ID" value="ALA58299.1"/>
    <property type="molecule type" value="Genomic_DNA"/>
</dbReference>
<keyword evidence="3" id="KW-1185">Reference proteome</keyword>
<keyword evidence="1" id="KW-0732">Signal</keyword>
<dbReference type="RefSeq" id="WP_053379488.1">
    <property type="nucleotide sequence ID" value="NZ_CP011801.1"/>
</dbReference>
<dbReference type="KEGG" id="nmv:NITMOv2_1879"/>
<proteinExistence type="predicted"/>
<dbReference type="PATRIC" id="fig|42253.5.peg.1850"/>
<dbReference type="AlphaFoldDB" id="A0A0K2GBQ3"/>
<dbReference type="OrthoDB" id="9775829at2"/>
<feature type="signal peptide" evidence="1">
    <location>
        <begin position="1"/>
        <end position="29"/>
    </location>
</feature>
<feature type="chain" id="PRO_5005476678" description="DUF5666 domain-containing protein" evidence="1">
    <location>
        <begin position="30"/>
        <end position="166"/>
    </location>
</feature>
<organism evidence="2 3">
    <name type="scientific">Nitrospira moscoviensis</name>
    <dbReference type="NCBI Taxonomy" id="42253"/>
    <lineage>
        <taxon>Bacteria</taxon>
        <taxon>Pseudomonadati</taxon>
        <taxon>Nitrospirota</taxon>
        <taxon>Nitrospiria</taxon>
        <taxon>Nitrospirales</taxon>
        <taxon>Nitrospiraceae</taxon>
        <taxon>Nitrospira</taxon>
    </lineage>
</organism>
<gene>
    <name evidence="2" type="ORF">NITMOv2_1879</name>
</gene>
<evidence type="ECO:0000313" key="3">
    <source>
        <dbReference type="Proteomes" id="UP000069205"/>
    </source>
</evidence>
<sequence length="166" mass="17771">MADNKFLMAALLIGAVLAAPLLAATDAYADHVQLNGMVAKIQSDVVFAKTPWGMRIIGTKKQLGDLGVGDRVTILVNEDNSVVDVHKEGAPAPRHTVLNGHLLASTPVKNEIRLWTAEGKKVLPVSTTAIARFNAIPVGSPITVELNERGQIIDVRKMIVAVDRHA</sequence>
<name>A0A0K2GBQ3_NITMO</name>
<evidence type="ECO:0000256" key="1">
    <source>
        <dbReference type="SAM" id="SignalP"/>
    </source>
</evidence>